<dbReference type="EMBL" id="JAGRRH010000014">
    <property type="protein sequence ID" value="KAG7358395.1"/>
    <property type="molecule type" value="Genomic_DNA"/>
</dbReference>
<name>A0A9K3LAZ2_9STRA</name>
<reference evidence="6" key="1">
    <citation type="journal article" date="2021" name="Sci. Rep.">
        <title>Diploid genomic architecture of Nitzschia inconspicua, an elite biomass production diatom.</title>
        <authorList>
            <person name="Oliver A."/>
            <person name="Podell S."/>
            <person name="Pinowska A."/>
            <person name="Traller J.C."/>
            <person name="Smith S.R."/>
            <person name="McClure R."/>
            <person name="Beliaev A."/>
            <person name="Bohutskyi P."/>
            <person name="Hill E.A."/>
            <person name="Rabines A."/>
            <person name="Zheng H."/>
            <person name="Allen L.Z."/>
            <person name="Kuo A."/>
            <person name="Grigoriev I.V."/>
            <person name="Allen A.E."/>
            <person name="Hazlebeck D."/>
            <person name="Allen E.E."/>
        </authorList>
    </citation>
    <scope>NUCLEOTIDE SEQUENCE</scope>
    <source>
        <strain evidence="6">Hildebrandi</strain>
    </source>
</reference>
<gene>
    <name evidence="6" type="ORF">IV203_014983</name>
</gene>
<evidence type="ECO:0000256" key="2">
    <source>
        <dbReference type="PROSITE-ProRule" id="PRU01193"/>
    </source>
</evidence>
<dbReference type="AlphaFoldDB" id="A0A9K3LAZ2"/>
<dbReference type="GO" id="GO:0010960">
    <property type="term" value="P:magnesium ion homeostasis"/>
    <property type="evidence" value="ECO:0007669"/>
    <property type="project" value="InterPro"/>
</dbReference>
<dbReference type="Proteomes" id="UP000693970">
    <property type="component" value="Unassembled WGS sequence"/>
</dbReference>
<keyword evidence="7" id="KW-1185">Reference proteome</keyword>
<feature type="region of interest" description="Disordered" evidence="3">
    <location>
        <begin position="367"/>
        <end position="398"/>
    </location>
</feature>
<dbReference type="PROSITE" id="PS51846">
    <property type="entry name" value="CNNM"/>
    <property type="match status" value="1"/>
</dbReference>
<evidence type="ECO:0000256" key="3">
    <source>
        <dbReference type="SAM" id="MobiDB-lite"/>
    </source>
</evidence>
<organism evidence="6 7">
    <name type="scientific">Nitzschia inconspicua</name>
    <dbReference type="NCBI Taxonomy" id="303405"/>
    <lineage>
        <taxon>Eukaryota</taxon>
        <taxon>Sar</taxon>
        <taxon>Stramenopiles</taxon>
        <taxon>Ochrophyta</taxon>
        <taxon>Bacillariophyta</taxon>
        <taxon>Bacillariophyceae</taxon>
        <taxon>Bacillariophycidae</taxon>
        <taxon>Bacillariales</taxon>
        <taxon>Bacillariaceae</taxon>
        <taxon>Nitzschia</taxon>
    </lineage>
</organism>
<keyword evidence="1" id="KW-0677">Repeat</keyword>
<protein>
    <recommendedName>
        <fullName evidence="5">CNNM transmembrane domain-containing protein</fullName>
    </recommendedName>
</protein>
<proteinExistence type="predicted"/>
<dbReference type="InterPro" id="IPR045095">
    <property type="entry name" value="ACDP"/>
</dbReference>
<comment type="caution">
    <text evidence="6">The sequence shown here is derived from an EMBL/GenBank/DDBJ whole genome shotgun (WGS) entry which is preliminary data.</text>
</comment>
<keyword evidence="2 4" id="KW-1133">Transmembrane helix</keyword>
<dbReference type="PANTHER" id="PTHR12064">
    <property type="entry name" value="METAL TRANSPORTER CNNM"/>
    <property type="match status" value="1"/>
</dbReference>
<evidence type="ECO:0000313" key="7">
    <source>
        <dbReference type="Proteomes" id="UP000693970"/>
    </source>
</evidence>
<evidence type="ECO:0000259" key="5">
    <source>
        <dbReference type="PROSITE" id="PS51846"/>
    </source>
</evidence>
<feature type="transmembrane region" description="Helical" evidence="4">
    <location>
        <begin position="62"/>
        <end position="83"/>
    </location>
</feature>
<dbReference type="GO" id="GO:0016020">
    <property type="term" value="C:membrane"/>
    <property type="evidence" value="ECO:0007669"/>
    <property type="project" value="UniProtKB-UniRule"/>
</dbReference>
<keyword evidence="2 4" id="KW-0812">Transmembrane</keyword>
<sequence>MVSNEFNLGALRTYSEETGPKTDDVEGQDFTSQAAAAKIESETENVRAHGHKRKEVSVHPTLPFFVLLVMLGLFAGIILKMTFSGLNVVKRDSLPSHQDLLRDSVLDAKELMLSLGVPEHHLCRTHSKDDGLLDDLFRSLLPHCDQEISGRSSTASSDVRNLEDCTVEATTKKEETSFQDDPWFYVIHATCALACVTTAALAAGLTMGLLSLDPLMLLIKMRAAHTQKEKDEAAAILPIVKQHHLLLVTLLLLNSMANEALPLFLENLVSPVVAVILSVTFVLFFGEIIPSAVFTGPQKITLASKMVPLVHVVMVLLWPIAYPISKVLDVVLHEADDCDDGALNRGELSALVRIQYEERMANKQRRKLEKATFRRTNSARSAPPERISILKGSPNEPTTGEMEAAIEAVRNEVIRTETQSVQSECSRIVETNGEIGRSESIHLDEVMIVEGALQMKTKTAFDVFCPLNRMFALPYDLILNEDNVVDIYSSGYSRIPVYERDPKKPKSPAAIRGLLITKNLIVINMNEERSISTLPLLIPPCVSPKTNLIDLVNLFQTGKHGHFALVCARPLVGEEALKEGKPLPRTAGLMGIITFEDVLEELLQEQIYDENDKMEKEAGKIARWVSINWKAFKRRRESEAPGNPICLRNVVLDAVAANESELAGEHSSLLQRERRCEEKSSNNGILGFFQNLGQQSKKFDD</sequence>
<evidence type="ECO:0000256" key="1">
    <source>
        <dbReference type="ARBA" id="ARBA00022737"/>
    </source>
</evidence>
<dbReference type="GO" id="GO:0030026">
    <property type="term" value="P:intracellular manganese ion homeostasis"/>
    <property type="evidence" value="ECO:0007669"/>
    <property type="project" value="TreeGrafter"/>
</dbReference>
<evidence type="ECO:0000313" key="6">
    <source>
        <dbReference type="EMBL" id="KAG7358395.1"/>
    </source>
</evidence>
<feature type="transmembrane region" description="Helical" evidence="4">
    <location>
        <begin position="273"/>
        <end position="294"/>
    </location>
</feature>
<evidence type="ECO:0000256" key="4">
    <source>
        <dbReference type="SAM" id="Phobius"/>
    </source>
</evidence>
<dbReference type="OrthoDB" id="5353557at2759"/>
<feature type="domain" description="CNNM transmembrane" evidence="5">
    <location>
        <begin position="181"/>
        <end position="365"/>
    </location>
</feature>
<feature type="transmembrane region" description="Helical" evidence="4">
    <location>
        <begin position="183"/>
        <end position="212"/>
    </location>
</feature>
<dbReference type="GO" id="GO:0005737">
    <property type="term" value="C:cytoplasm"/>
    <property type="evidence" value="ECO:0007669"/>
    <property type="project" value="TreeGrafter"/>
</dbReference>
<accession>A0A9K3LAZ2</accession>
<dbReference type="InterPro" id="IPR002550">
    <property type="entry name" value="CNNM"/>
</dbReference>
<keyword evidence="2 4" id="KW-0472">Membrane</keyword>
<dbReference type="PANTHER" id="PTHR12064:SF97">
    <property type="entry name" value="METAL TRANSPORTER CNNM-5"/>
    <property type="match status" value="1"/>
</dbReference>
<dbReference type="Pfam" id="PF01595">
    <property type="entry name" value="CNNM"/>
    <property type="match status" value="1"/>
</dbReference>
<reference evidence="6" key="2">
    <citation type="submission" date="2021-04" db="EMBL/GenBank/DDBJ databases">
        <authorList>
            <person name="Podell S."/>
        </authorList>
    </citation>
    <scope>NUCLEOTIDE SEQUENCE</scope>
    <source>
        <strain evidence="6">Hildebrandi</strain>
    </source>
</reference>
<feature type="transmembrane region" description="Helical" evidence="4">
    <location>
        <begin position="306"/>
        <end position="324"/>
    </location>
</feature>